<accession>A0AA35SIL4</accession>
<proteinExistence type="predicted"/>
<name>A0AA35SIL4_GEOBA</name>
<dbReference type="EMBL" id="CASHTH010002438">
    <property type="protein sequence ID" value="CAI8029812.1"/>
    <property type="molecule type" value="Genomic_DNA"/>
</dbReference>
<sequence length="67" mass="7130">LPANRWRTNGSVTAAETDTSVVITGLTPGANFSISVVTNSSTLPSIVTHGPNVTIQQKLPILWETLR</sequence>
<evidence type="ECO:0000313" key="2">
    <source>
        <dbReference type="Proteomes" id="UP001174909"/>
    </source>
</evidence>
<dbReference type="Proteomes" id="UP001174909">
    <property type="component" value="Unassembled WGS sequence"/>
</dbReference>
<dbReference type="AlphaFoldDB" id="A0AA35SIL4"/>
<feature type="non-terminal residue" evidence="1">
    <location>
        <position position="1"/>
    </location>
</feature>
<reference evidence="1" key="1">
    <citation type="submission" date="2023-03" db="EMBL/GenBank/DDBJ databases">
        <authorList>
            <person name="Steffen K."/>
            <person name="Cardenas P."/>
        </authorList>
    </citation>
    <scope>NUCLEOTIDE SEQUENCE</scope>
</reference>
<comment type="caution">
    <text evidence="1">The sequence shown here is derived from an EMBL/GenBank/DDBJ whole genome shotgun (WGS) entry which is preliminary data.</text>
</comment>
<protein>
    <recommendedName>
        <fullName evidence="3">Fibronectin type-III domain-containing protein</fullName>
    </recommendedName>
</protein>
<evidence type="ECO:0000313" key="1">
    <source>
        <dbReference type="EMBL" id="CAI8029812.1"/>
    </source>
</evidence>
<evidence type="ECO:0008006" key="3">
    <source>
        <dbReference type="Google" id="ProtNLM"/>
    </source>
</evidence>
<keyword evidence="2" id="KW-1185">Reference proteome</keyword>
<gene>
    <name evidence="1" type="ORF">GBAR_LOCUS16918</name>
</gene>
<organism evidence="1 2">
    <name type="scientific">Geodia barretti</name>
    <name type="common">Barrett's horny sponge</name>
    <dbReference type="NCBI Taxonomy" id="519541"/>
    <lineage>
        <taxon>Eukaryota</taxon>
        <taxon>Metazoa</taxon>
        <taxon>Porifera</taxon>
        <taxon>Demospongiae</taxon>
        <taxon>Heteroscleromorpha</taxon>
        <taxon>Tetractinellida</taxon>
        <taxon>Astrophorina</taxon>
        <taxon>Geodiidae</taxon>
        <taxon>Geodia</taxon>
    </lineage>
</organism>